<dbReference type="Pfam" id="PF05651">
    <property type="entry name" value="Diacid_rec"/>
    <property type="match status" value="1"/>
</dbReference>
<evidence type="ECO:0000259" key="1">
    <source>
        <dbReference type="Pfam" id="PF05651"/>
    </source>
</evidence>
<evidence type="ECO:0000313" key="4">
    <source>
        <dbReference type="Proteomes" id="UP000234653"/>
    </source>
</evidence>
<dbReference type="InterPro" id="IPR051448">
    <property type="entry name" value="CdaR-like_regulators"/>
</dbReference>
<dbReference type="STRING" id="1423720.FC67_GL001701"/>
<evidence type="ECO:0000259" key="2">
    <source>
        <dbReference type="Pfam" id="PF13556"/>
    </source>
</evidence>
<dbReference type="PANTHER" id="PTHR33744">
    <property type="entry name" value="CARBOHYDRATE DIACID REGULATOR"/>
    <property type="match status" value="1"/>
</dbReference>
<reference evidence="3 4" key="1">
    <citation type="submission" date="2016-12" db="EMBL/GenBank/DDBJ databases">
        <title>The whole genome sequencing and assembly of Lactobacillus alimentarius DSM 20249T strain.</title>
        <authorList>
            <person name="Lee Y.-J."/>
            <person name="Yi H."/>
            <person name="Bahn Y.-S."/>
            <person name="Kim J.F."/>
            <person name="Lee D.-W."/>
        </authorList>
    </citation>
    <scope>NUCLEOTIDE SEQUENCE [LARGE SCALE GENOMIC DNA]</scope>
    <source>
        <strain evidence="3 4">DSM 20249</strain>
    </source>
</reference>
<dbReference type="Gene3D" id="1.10.10.2840">
    <property type="entry name" value="PucR C-terminal helix-turn-helix domain"/>
    <property type="match status" value="1"/>
</dbReference>
<dbReference type="Proteomes" id="UP000234653">
    <property type="component" value="Chromosome"/>
</dbReference>
<dbReference type="InterPro" id="IPR025736">
    <property type="entry name" value="PucR_C-HTH_dom"/>
</dbReference>
<dbReference type="RefSeq" id="WP_057739380.1">
    <property type="nucleotide sequence ID" value="NZ_AZDQ01000043.1"/>
</dbReference>
<dbReference type="OrthoDB" id="9792148at2"/>
<evidence type="ECO:0000313" key="3">
    <source>
        <dbReference type="EMBL" id="AUI71068.1"/>
    </source>
</evidence>
<dbReference type="KEGG" id="lali:LA20249_02130"/>
<gene>
    <name evidence="3" type="ORF">LA20249_02130</name>
</gene>
<dbReference type="Pfam" id="PF13556">
    <property type="entry name" value="HTH_30"/>
    <property type="match status" value="1"/>
</dbReference>
<keyword evidence="4" id="KW-1185">Reference proteome</keyword>
<accession>A0A2K9HFB9</accession>
<evidence type="ECO:0008006" key="5">
    <source>
        <dbReference type="Google" id="ProtNLM"/>
    </source>
</evidence>
<dbReference type="EMBL" id="CP018867">
    <property type="protein sequence ID" value="AUI71068.1"/>
    <property type="molecule type" value="Genomic_DNA"/>
</dbReference>
<dbReference type="AlphaFoldDB" id="A0A2K9HFB9"/>
<protein>
    <recommendedName>
        <fullName evidence="5">Sugar diacid utilization regulator</fullName>
    </recommendedName>
</protein>
<dbReference type="InterPro" id="IPR008599">
    <property type="entry name" value="Diacid_rec"/>
</dbReference>
<feature type="domain" description="PucR C-terminal helix-turn-helix" evidence="2">
    <location>
        <begin position="282"/>
        <end position="336"/>
    </location>
</feature>
<dbReference type="InterPro" id="IPR042070">
    <property type="entry name" value="PucR_C-HTH_sf"/>
</dbReference>
<proteinExistence type="predicted"/>
<sequence>MKLDPNLAQSIVNKMMENIPYNINMMNEHGYIIASGDKKRINTLHLGAIDIIKSGKTKPLIESLGKFGQPGVNIPIEFDHKTIGVIGITGDPKKVTPLASLLKVSTELLISQLNSTKIKNQHKETLNHFLYQWIETDDVAENEELKIRARDLNIDLSIPRVAIIVETKDFNNFKIIDGDFSFRKTAQQLLIITKNNANVSTYLAACQKSSLPIGISDKSTELKMAVLQAINCLEICRILNLNDVFYYQQISFTDQLMRSSLSSKKYLGAFKSLLKTNSGLELLETLDYYFKSNGNVTKTSTELKVHRNTTNYRLNNISEYFNLDLHNLTDMIQLYTNYLHFKKELYDHQSASN</sequence>
<name>A0A2K9HFB9_9LACO</name>
<dbReference type="PANTHER" id="PTHR33744:SF15">
    <property type="entry name" value="CARBOHYDRATE DIACID REGULATOR"/>
    <property type="match status" value="1"/>
</dbReference>
<feature type="domain" description="Putative sugar diacid recognition" evidence="1">
    <location>
        <begin position="3"/>
        <end position="133"/>
    </location>
</feature>
<organism evidence="3 4">
    <name type="scientific">Companilactobacillus alimentarius DSM 20249</name>
    <dbReference type="NCBI Taxonomy" id="1423720"/>
    <lineage>
        <taxon>Bacteria</taxon>
        <taxon>Bacillati</taxon>
        <taxon>Bacillota</taxon>
        <taxon>Bacilli</taxon>
        <taxon>Lactobacillales</taxon>
        <taxon>Lactobacillaceae</taxon>
        <taxon>Companilactobacillus</taxon>
    </lineage>
</organism>